<keyword evidence="2" id="KW-1185">Reference proteome</keyword>
<organism evidence="1 2">
    <name type="scientific">Clostridium mobile</name>
    <dbReference type="NCBI Taxonomy" id="2841512"/>
    <lineage>
        <taxon>Bacteria</taxon>
        <taxon>Bacillati</taxon>
        <taxon>Bacillota</taxon>
        <taxon>Clostridia</taxon>
        <taxon>Eubacteriales</taxon>
        <taxon>Clostridiaceae</taxon>
        <taxon>Clostridium</taxon>
    </lineage>
</organism>
<sequence>MIHNMLKEYMSAINCMEDKEYLFARIAYYIAPTLVDHKPSTIITLNQDGRNCYMLWDLYKEEFKKRYGIECYEMRRKENGITILFYQTQALKDVIYERENMQFLKGFGYEEKMSIEECLGILKGRFESICPHEIGIFLGIPLEDVITFIECPNKECLLCGYWKAYSNIEDCRIKFFSYDRAKKNVIQAVLKGIDLSMFVRQTRVYPNIIQIKVHTGNANLLKGIM</sequence>
<accession>A0ABS6EFJ8</accession>
<comment type="caution">
    <text evidence="1">The sequence shown here is derived from an EMBL/GenBank/DDBJ whole genome shotgun (WGS) entry which is preliminary data.</text>
</comment>
<evidence type="ECO:0000313" key="1">
    <source>
        <dbReference type="EMBL" id="MBU5483974.1"/>
    </source>
</evidence>
<proteinExistence type="predicted"/>
<name>A0ABS6EFJ8_9CLOT</name>
<evidence type="ECO:0000313" key="2">
    <source>
        <dbReference type="Proteomes" id="UP000726170"/>
    </source>
</evidence>
<reference evidence="1 2" key="1">
    <citation type="submission" date="2021-06" db="EMBL/GenBank/DDBJ databases">
        <authorList>
            <person name="Sun Q."/>
            <person name="Li D."/>
        </authorList>
    </citation>
    <scope>NUCLEOTIDE SEQUENCE [LARGE SCALE GENOMIC DNA]</scope>
    <source>
        <strain evidence="1 2">MSJ-11</strain>
    </source>
</reference>
<dbReference type="EMBL" id="JAHLQF010000002">
    <property type="protein sequence ID" value="MBU5483974.1"/>
    <property type="molecule type" value="Genomic_DNA"/>
</dbReference>
<dbReference type="Proteomes" id="UP000726170">
    <property type="component" value="Unassembled WGS sequence"/>
</dbReference>
<protein>
    <submittedName>
        <fullName evidence="1">DUF3793 family protein</fullName>
    </submittedName>
</protein>
<dbReference type="Pfam" id="PF12672">
    <property type="entry name" value="DUF3793"/>
    <property type="match status" value="1"/>
</dbReference>
<gene>
    <name evidence="1" type="ORF">KQI86_06500</name>
</gene>
<dbReference type="InterPro" id="IPR024523">
    <property type="entry name" value="DUF3793"/>
</dbReference>
<dbReference type="RefSeq" id="WP_216438473.1">
    <property type="nucleotide sequence ID" value="NZ_JAHLQF010000002.1"/>
</dbReference>